<protein>
    <recommendedName>
        <fullName evidence="8">Calpain catalytic domain-containing protein</fullName>
    </recommendedName>
</protein>
<dbReference type="GeneID" id="87857711"/>
<feature type="compositionally biased region" description="Basic residues" evidence="7">
    <location>
        <begin position="696"/>
        <end position="728"/>
    </location>
</feature>
<feature type="compositionally biased region" description="Basic and acidic residues" evidence="7">
    <location>
        <begin position="1271"/>
        <end position="1333"/>
    </location>
</feature>
<feature type="region of interest" description="Disordered" evidence="7">
    <location>
        <begin position="1190"/>
        <end position="1333"/>
    </location>
</feature>
<dbReference type="Gene3D" id="3.90.70.10">
    <property type="entry name" value="Cysteine proteinases"/>
    <property type="match status" value="1"/>
</dbReference>
<evidence type="ECO:0000256" key="7">
    <source>
        <dbReference type="SAM" id="MobiDB-lite"/>
    </source>
</evidence>
<accession>A0AAE0JK18</accession>
<keyword evidence="4 6" id="KW-0788">Thiol protease</keyword>
<name>A0AAE0JK18_9PEZI</name>
<dbReference type="EMBL" id="JAUEPP010000002">
    <property type="protein sequence ID" value="KAK3351185.1"/>
    <property type="molecule type" value="Genomic_DNA"/>
</dbReference>
<feature type="compositionally biased region" description="Basic residues" evidence="7">
    <location>
        <begin position="156"/>
        <end position="167"/>
    </location>
</feature>
<keyword evidence="3 6" id="KW-0378">Hydrolase</keyword>
<feature type="compositionally biased region" description="Basic and acidic residues" evidence="7">
    <location>
        <begin position="1194"/>
        <end position="1214"/>
    </location>
</feature>
<keyword evidence="10" id="KW-1185">Reference proteome</keyword>
<dbReference type="Proteomes" id="UP001278500">
    <property type="component" value="Unassembled WGS sequence"/>
</dbReference>
<reference evidence="9" key="1">
    <citation type="journal article" date="2023" name="Mol. Phylogenet. Evol.">
        <title>Genome-scale phylogeny and comparative genomics of the fungal order Sordariales.</title>
        <authorList>
            <person name="Hensen N."/>
            <person name="Bonometti L."/>
            <person name="Westerberg I."/>
            <person name="Brannstrom I.O."/>
            <person name="Guillou S."/>
            <person name="Cros-Aarteil S."/>
            <person name="Calhoun S."/>
            <person name="Haridas S."/>
            <person name="Kuo A."/>
            <person name="Mondo S."/>
            <person name="Pangilinan J."/>
            <person name="Riley R."/>
            <person name="LaButti K."/>
            <person name="Andreopoulos B."/>
            <person name="Lipzen A."/>
            <person name="Chen C."/>
            <person name="Yan M."/>
            <person name="Daum C."/>
            <person name="Ng V."/>
            <person name="Clum A."/>
            <person name="Steindorff A."/>
            <person name="Ohm R.A."/>
            <person name="Martin F."/>
            <person name="Silar P."/>
            <person name="Natvig D.O."/>
            <person name="Lalanne C."/>
            <person name="Gautier V."/>
            <person name="Ament-Velasquez S.L."/>
            <person name="Kruys A."/>
            <person name="Hutchinson M.I."/>
            <person name="Powell A.J."/>
            <person name="Barry K."/>
            <person name="Miller A.N."/>
            <person name="Grigoriev I.V."/>
            <person name="Debuchy R."/>
            <person name="Gladieux P."/>
            <person name="Hiltunen Thoren M."/>
            <person name="Johannesson H."/>
        </authorList>
    </citation>
    <scope>NUCLEOTIDE SEQUENCE</scope>
    <source>
        <strain evidence="9">CBS 560.94</strain>
    </source>
</reference>
<feature type="region of interest" description="Disordered" evidence="7">
    <location>
        <begin position="142"/>
        <end position="214"/>
    </location>
</feature>
<dbReference type="InterPro" id="IPR022684">
    <property type="entry name" value="Calpain_cysteine_protease"/>
</dbReference>
<feature type="compositionally biased region" description="Pro residues" evidence="7">
    <location>
        <begin position="971"/>
        <end position="984"/>
    </location>
</feature>
<feature type="compositionally biased region" description="Basic and acidic residues" evidence="7">
    <location>
        <begin position="652"/>
        <end position="688"/>
    </location>
</feature>
<feature type="compositionally biased region" description="Pro residues" evidence="7">
    <location>
        <begin position="1106"/>
        <end position="1124"/>
    </location>
</feature>
<dbReference type="RefSeq" id="XP_062684480.1">
    <property type="nucleotide sequence ID" value="XM_062820557.1"/>
</dbReference>
<sequence>MSRSPSPTPGGRSVLAEMTVYQPRGGPWGQHHKYRTPQSKVDEFWTKFTARVPGKATTVLPKNEYAERLTKRNSAKEVGGGTNAQASFEEAAAICRAKVEKIVQECRRVNQKYRDPHFDLEYDLKTGRRDCLESLSNENIIDFSSSDSDSDYNHLPRPRSRSRRRRRDYGDRDQGTTQAEGQTKTKTKADKGDGVSQLSPQGRMPGSKFRPASVKRVGEIFDDPKFYIDGPTANDVRQGRDGDCWLMAALCTMSNKPGLIERICVAHDQDIGVYGFVFHRDGEWFSEIIDDKLYLTRPDYDEAMDRFHMERVLWDDRDRPDSEEIYRKTYQSNSGALYFAQCENPNETWLPLLEKAYAKAHGDYAAIEGGFTGEGIEDLTGGVTSGLYTADILDKEHFWKEELMKVNEQFLFGCSTGVWGRGYGDRKGIMEQHAYSVMKAVDIDGERLLLLKNPWGKGEWTGPWSDGSKEWTPDWLQKLGHRFGDDGAFWISYRDFLRKFQAFDRTRLFGPDWKVTSIWTTLSVPWTLEYHDTKFAFTLAKPGPVVIVLSQLDARYFRGLEGQYRFELNFRVHRAGEDDYLVRTQHSSRMNRSINVELDLDAGEYLVLVKIDATRNEWVLPTEDVVRNNARHHREKLLRIGLSYDLAHSKSKIKESSEEKAAREAHEQRKKDKQRESLRKAIMEEKEMNFYNRMKSYQRQKRRVDKNKERMKRKAEKRKAKMEKKKAKREGAERKQAEETSEDPIDGQKAGSKGRNFSLDAALHPAGEHMAPPVVDTAPSTDAGQPTPSVSSTGATEVDAADRLPEPVLSGAVGKDNKAPEVPSTGVLTPPSASTQQQDGESSARVVKPSSEQPKEASTQNPFDVQPGPSAETNKSPEDTLPEAQSRPPTQGEGGRGANHTKEIENKLRAAVNLFSSLKQELELMLEDNVNNGTDQGQEQKPKDVDNQRQPPPPPPPPQLRAPSEQRTLQPPMPPPPRPFSPPHPQDHRQQRPLSQLRGRSPMQPPIDIGPSPRRSRHRYGGPLPQRREVFIDDPHHQSRNNGPRFYDDSFSESSPSSSDTDDTYSISSISDISDRELDMHIREDARRNGRLLDQQGSRQQAILPPIQPQPGPPQPQPPMPGPPIGGRGRDPRGRHGGGGRDGPRNGPVDLNAEFEKNPWNAVAVVGLRVYYRVDDAGTGQDATAAATVTATTAEDKDAAAGGKEEETKKEMVKLKVIKPNPWEIVSDDEKDAKKKKEKEKDGEKRESKWTRGFKKSKKKGKEGGEEEEEEGKKKKDKKDGDTTEAGRKANDEGDKAGLKKEEVEKVLDVDDSAKDATLEGEEREKTVAEGQV</sequence>
<dbReference type="GO" id="GO:0006508">
    <property type="term" value="P:proteolysis"/>
    <property type="evidence" value="ECO:0007669"/>
    <property type="project" value="UniProtKB-KW"/>
</dbReference>
<evidence type="ECO:0000313" key="10">
    <source>
        <dbReference type="Proteomes" id="UP001278500"/>
    </source>
</evidence>
<dbReference type="PROSITE" id="PS50203">
    <property type="entry name" value="CALPAIN_CAT"/>
    <property type="match status" value="1"/>
</dbReference>
<evidence type="ECO:0000256" key="1">
    <source>
        <dbReference type="ARBA" id="ARBA00007623"/>
    </source>
</evidence>
<dbReference type="GO" id="GO:0004198">
    <property type="term" value="F:calcium-dependent cysteine-type endopeptidase activity"/>
    <property type="evidence" value="ECO:0007669"/>
    <property type="project" value="InterPro"/>
</dbReference>
<dbReference type="PANTHER" id="PTHR10183">
    <property type="entry name" value="CALPAIN"/>
    <property type="match status" value="1"/>
</dbReference>
<dbReference type="PANTHER" id="PTHR10183:SF379">
    <property type="entry name" value="CALPAIN-5"/>
    <property type="match status" value="1"/>
</dbReference>
<proteinExistence type="inferred from homology"/>
<dbReference type="CDD" id="cd00044">
    <property type="entry name" value="CysPc"/>
    <property type="match status" value="1"/>
</dbReference>
<feature type="active site" evidence="5 6">
    <location>
        <position position="433"/>
    </location>
</feature>
<feature type="active site" evidence="5 6">
    <location>
        <position position="244"/>
    </location>
</feature>
<dbReference type="SUPFAM" id="SSF54001">
    <property type="entry name" value="Cysteine proteinases"/>
    <property type="match status" value="1"/>
</dbReference>
<comment type="similarity">
    <text evidence="1">Belongs to the peptidase C2 family.</text>
</comment>
<dbReference type="FunFam" id="3.90.70.10:FF:000072">
    <property type="entry name" value="Cysteine proteinase"/>
    <property type="match status" value="1"/>
</dbReference>
<feature type="compositionally biased region" description="Polar residues" evidence="7">
    <location>
        <begin position="778"/>
        <end position="795"/>
    </location>
</feature>
<feature type="compositionally biased region" description="Polar residues" evidence="7">
    <location>
        <begin position="831"/>
        <end position="841"/>
    </location>
</feature>
<gene>
    <name evidence="9" type="ORF">B0H65DRAFT_109755</name>
</gene>
<feature type="region of interest" description="Disordered" evidence="7">
    <location>
        <begin position="926"/>
        <end position="1157"/>
    </location>
</feature>
<dbReference type="InterPro" id="IPR038765">
    <property type="entry name" value="Papain-like_cys_pep_sf"/>
</dbReference>
<comment type="caution">
    <text evidence="9">The sequence shown here is derived from an EMBL/GenBank/DDBJ whole genome shotgun (WGS) entry which is preliminary data.</text>
</comment>
<feature type="compositionally biased region" description="Basic residues" evidence="7">
    <location>
        <begin position="1252"/>
        <end position="1261"/>
    </location>
</feature>
<feature type="compositionally biased region" description="Basic and acidic residues" evidence="7">
    <location>
        <begin position="1073"/>
        <end position="1088"/>
    </location>
</feature>
<feature type="region of interest" description="Disordered" evidence="7">
    <location>
        <begin position="649"/>
        <end position="905"/>
    </location>
</feature>
<evidence type="ECO:0000259" key="8">
    <source>
        <dbReference type="PROSITE" id="PS50203"/>
    </source>
</evidence>
<dbReference type="SMART" id="SM00230">
    <property type="entry name" value="CysPc"/>
    <property type="match status" value="1"/>
</dbReference>
<dbReference type="Pfam" id="PF00648">
    <property type="entry name" value="Peptidase_C2"/>
    <property type="match status" value="2"/>
</dbReference>
<feature type="active site" evidence="5 6">
    <location>
        <position position="453"/>
    </location>
</feature>
<evidence type="ECO:0000256" key="6">
    <source>
        <dbReference type="PROSITE-ProRule" id="PRU00239"/>
    </source>
</evidence>
<feature type="compositionally biased region" description="Basic and acidic residues" evidence="7">
    <location>
        <begin position="1026"/>
        <end position="1037"/>
    </location>
</feature>
<feature type="compositionally biased region" description="Polar residues" evidence="7">
    <location>
        <begin position="850"/>
        <end position="863"/>
    </location>
</feature>
<evidence type="ECO:0000256" key="4">
    <source>
        <dbReference type="ARBA" id="ARBA00022807"/>
    </source>
</evidence>
<feature type="compositionally biased region" description="Basic and acidic residues" evidence="7">
    <location>
        <begin position="729"/>
        <end position="738"/>
    </location>
</feature>
<feature type="compositionally biased region" description="Pro residues" evidence="7">
    <location>
        <begin position="950"/>
        <end position="960"/>
    </location>
</feature>
<evidence type="ECO:0000256" key="3">
    <source>
        <dbReference type="ARBA" id="ARBA00022801"/>
    </source>
</evidence>
<feature type="compositionally biased region" description="Basic and acidic residues" evidence="7">
    <location>
        <begin position="938"/>
        <end position="947"/>
    </location>
</feature>
<evidence type="ECO:0000313" key="9">
    <source>
        <dbReference type="EMBL" id="KAK3351185.1"/>
    </source>
</evidence>
<keyword evidence="2 6" id="KW-0645">Protease</keyword>
<dbReference type="InterPro" id="IPR001300">
    <property type="entry name" value="Peptidase_C2_calpain_cat"/>
</dbReference>
<feature type="compositionally biased region" description="Low complexity" evidence="7">
    <location>
        <begin position="1052"/>
        <end position="1072"/>
    </location>
</feature>
<feature type="domain" description="Calpain catalytic" evidence="8">
    <location>
        <begin position="215"/>
        <end position="509"/>
    </location>
</feature>
<feature type="compositionally biased region" description="Basic and acidic residues" evidence="7">
    <location>
        <begin position="1231"/>
        <end position="1250"/>
    </location>
</feature>
<evidence type="ECO:0000256" key="2">
    <source>
        <dbReference type="ARBA" id="ARBA00022670"/>
    </source>
</evidence>
<organism evidence="9 10">
    <name type="scientific">Neurospora tetraspora</name>
    <dbReference type="NCBI Taxonomy" id="94610"/>
    <lineage>
        <taxon>Eukaryota</taxon>
        <taxon>Fungi</taxon>
        <taxon>Dikarya</taxon>
        <taxon>Ascomycota</taxon>
        <taxon>Pezizomycotina</taxon>
        <taxon>Sordariomycetes</taxon>
        <taxon>Sordariomycetidae</taxon>
        <taxon>Sordariales</taxon>
        <taxon>Sordariaceae</taxon>
        <taxon>Neurospora</taxon>
    </lineage>
</organism>
<evidence type="ECO:0000256" key="5">
    <source>
        <dbReference type="PIRSR" id="PIRSR622684-1"/>
    </source>
</evidence>
<reference evidence="9" key="2">
    <citation type="submission" date="2023-06" db="EMBL/GenBank/DDBJ databases">
        <authorList>
            <consortium name="Lawrence Berkeley National Laboratory"/>
            <person name="Haridas S."/>
            <person name="Hensen N."/>
            <person name="Bonometti L."/>
            <person name="Westerberg I."/>
            <person name="Brannstrom I.O."/>
            <person name="Guillou S."/>
            <person name="Cros-Aarteil S."/>
            <person name="Calhoun S."/>
            <person name="Kuo A."/>
            <person name="Mondo S."/>
            <person name="Pangilinan J."/>
            <person name="Riley R."/>
            <person name="Labutti K."/>
            <person name="Andreopoulos B."/>
            <person name="Lipzen A."/>
            <person name="Chen C."/>
            <person name="Yanf M."/>
            <person name="Daum C."/>
            <person name="Ng V."/>
            <person name="Clum A."/>
            <person name="Steindorff A."/>
            <person name="Ohm R."/>
            <person name="Martin F."/>
            <person name="Silar P."/>
            <person name="Natvig D."/>
            <person name="Lalanne C."/>
            <person name="Gautier V."/>
            <person name="Ament-Velasquez S.L."/>
            <person name="Kruys A."/>
            <person name="Hutchinson M.I."/>
            <person name="Powell A.J."/>
            <person name="Barry K."/>
            <person name="Miller A.N."/>
            <person name="Grigoriev I.V."/>
            <person name="Debuchy R."/>
            <person name="Gladieux P."/>
            <person name="Thoren M.H."/>
            <person name="Johannesson H."/>
        </authorList>
    </citation>
    <scope>NUCLEOTIDE SEQUENCE</scope>
    <source>
        <strain evidence="9">CBS 560.94</strain>
    </source>
</reference>